<dbReference type="SUPFAM" id="SSF56801">
    <property type="entry name" value="Acetyl-CoA synthetase-like"/>
    <property type="match status" value="1"/>
</dbReference>
<dbReference type="PROSITE" id="PS00012">
    <property type="entry name" value="PHOSPHOPANTETHEINE"/>
    <property type="match status" value="1"/>
</dbReference>
<dbReference type="Proteomes" id="UP001139157">
    <property type="component" value="Unassembled WGS sequence"/>
</dbReference>
<evidence type="ECO:0000313" key="4">
    <source>
        <dbReference type="EMBL" id="MCM6778420.1"/>
    </source>
</evidence>
<evidence type="ECO:0000313" key="5">
    <source>
        <dbReference type="Proteomes" id="UP001139157"/>
    </source>
</evidence>
<dbReference type="InterPro" id="IPR029058">
    <property type="entry name" value="AB_hydrolase_fold"/>
</dbReference>
<dbReference type="InterPro" id="IPR020845">
    <property type="entry name" value="AMP-binding_CS"/>
</dbReference>
<dbReference type="Gene3D" id="3.40.50.12780">
    <property type="entry name" value="N-terminal domain of ligase-like"/>
    <property type="match status" value="1"/>
</dbReference>
<evidence type="ECO:0000256" key="2">
    <source>
        <dbReference type="ARBA" id="ARBA00022553"/>
    </source>
</evidence>
<dbReference type="InterPro" id="IPR042099">
    <property type="entry name" value="ANL_N_sf"/>
</dbReference>
<dbReference type="InterPro" id="IPR045851">
    <property type="entry name" value="AMP-bd_C_sf"/>
</dbReference>
<dbReference type="PROSITE" id="PS50075">
    <property type="entry name" value="CARRIER"/>
    <property type="match status" value="1"/>
</dbReference>
<dbReference type="SMART" id="SM00823">
    <property type="entry name" value="PKS_PP"/>
    <property type="match status" value="1"/>
</dbReference>
<organism evidence="4 5">
    <name type="scientific">Nocardia pulmonis</name>
    <dbReference type="NCBI Taxonomy" id="2951408"/>
    <lineage>
        <taxon>Bacteria</taxon>
        <taxon>Bacillati</taxon>
        <taxon>Actinomycetota</taxon>
        <taxon>Actinomycetes</taxon>
        <taxon>Mycobacteriales</taxon>
        <taxon>Nocardiaceae</taxon>
        <taxon>Nocardia</taxon>
    </lineage>
</organism>
<keyword evidence="5" id="KW-1185">Reference proteome</keyword>
<dbReference type="GO" id="GO:0031177">
    <property type="term" value="F:phosphopantetheine binding"/>
    <property type="evidence" value="ECO:0007669"/>
    <property type="project" value="InterPro"/>
</dbReference>
<dbReference type="InterPro" id="IPR036736">
    <property type="entry name" value="ACP-like_sf"/>
</dbReference>
<name>A0A9X2J1S6_9NOCA</name>
<protein>
    <submittedName>
        <fullName evidence="4">Non-ribosomal peptide synthetase</fullName>
    </submittedName>
</protein>
<dbReference type="PANTHER" id="PTHR45527:SF1">
    <property type="entry name" value="FATTY ACID SYNTHASE"/>
    <property type="match status" value="1"/>
</dbReference>
<proteinExistence type="predicted"/>
<dbReference type="Gene3D" id="3.30.300.30">
    <property type="match status" value="1"/>
</dbReference>
<dbReference type="GO" id="GO:0043041">
    <property type="term" value="P:amino acid activation for nonribosomal peptide biosynthetic process"/>
    <property type="evidence" value="ECO:0007669"/>
    <property type="project" value="TreeGrafter"/>
</dbReference>
<sequence>MSVFVDERCLAALRGFGGRVVQRCIDQDLDAPTVLERCEYVRREVESAGIGRGDVVAIKGRRDSWLLPVLLGILRSGAAYTVIPFNSPVHVENTVLRTIRPRAVIAWDDLAPAAWLGRPRLALSERLHLLVDRSARPATERGPRSADEVCYVCTTSGTTGTPKCVAVPHRAVAAFLDAARAVVDLAPTDIVAARSSAAFDLSVWELFGSLTAGATSVLVVESVAADVSRLHAVLAGEGCTVLSTTPSAAYQLGSHDKAVGGGLALRRLLVGGEAADGLRLADVLAAPSFAGCRLDNWYGPTEATVSCTGGRLDDERLRKIELTIGPPLPGVRACVLGEDGEDHRIESDGRSVGPGELAVAGDQLALGYLGNPRATAAAFVPDPDAHGGRRYRTGDRVTADGSGWVTYLGRLDNQVQLRGYRLELTEVERAIAAHENVRWCHATVGGTDGDVLIAYFARRDHAVGLDRSALWRTLHSRLPRHAVPAALVEIEDIPISVGEKLARDRLPPPSAADFAVGDSAVVPPQSPTEQRLLELWRRLLGVDDIGTTHHFFALGGHSLLVARLSSGIRRTFGVQLQLADVMERLTIRELAVLVDAELARSRRSDVSAGEEFNRVRKEIV</sequence>
<dbReference type="Pfam" id="PF00550">
    <property type="entry name" value="PP-binding"/>
    <property type="match status" value="1"/>
</dbReference>
<accession>A0A9X2J1S6</accession>
<dbReference type="Pfam" id="PF00501">
    <property type="entry name" value="AMP-binding"/>
    <property type="match status" value="1"/>
</dbReference>
<evidence type="ECO:0000256" key="1">
    <source>
        <dbReference type="ARBA" id="ARBA00022450"/>
    </source>
</evidence>
<dbReference type="RefSeq" id="WP_251917931.1">
    <property type="nucleotide sequence ID" value="NZ_JAMRXG010000022.1"/>
</dbReference>
<dbReference type="InterPro" id="IPR020806">
    <property type="entry name" value="PKS_PP-bd"/>
</dbReference>
<dbReference type="SUPFAM" id="SSF47336">
    <property type="entry name" value="ACP-like"/>
    <property type="match status" value="1"/>
</dbReference>
<feature type="domain" description="Carrier" evidence="3">
    <location>
        <begin position="523"/>
        <end position="598"/>
    </location>
</feature>
<evidence type="ECO:0000259" key="3">
    <source>
        <dbReference type="PROSITE" id="PS50075"/>
    </source>
</evidence>
<dbReference type="InterPro" id="IPR000873">
    <property type="entry name" value="AMP-dep_synth/lig_dom"/>
</dbReference>
<comment type="caution">
    <text evidence="4">The sequence shown here is derived from an EMBL/GenBank/DDBJ whole genome shotgun (WGS) entry which is preliminary data.</text>
</comment>
<dbReference type="InterPro" id="IPR006162">
    <property type="entry name" value="Ppantetheine_attach_site"/>
</dbReference>
<dbReference type="PROSITE" id="PS00455">
    <property type="entry name" value="AMP_BINDING"/>
    <property type="match status" value="1"/>
</dbReference>
<reference evidence="4" key="1">
    <citation type="submission" date="2022-06" db="EMBL/GenBank/DDBJ databases">
        <title>Novel species in genus nocardia.</title>
        <authorList>
            <person name="Li F."/>
        </authorList>
    </citation>
    <scope>NUCLEOTIDE SEQUENCE</scope>
    <source>
        <strain evidence="4">CDC141</strain>
    </source>
</reference>
<dbReference type="Gene3D" id="3.40.50.1820">
    <property type="entry name" value="alpha/beta hydrolase"/>
    <property type="match status" value="1"/>
</dbReference>
<dbReference type="AlphaFoldDB" id="A0A9X2J1S6"/>
<dbReference type="InterPro" id="IPR009081">
    <property type="entry name" value="PP-bd_ACP"/>
</dbReference>
<gene>
    <name evidence="4" type="ORF">NDR86_33520</name>
</gene>
<dbReference type="EMBL" id="JAMRXG010000022">
    <property type="protein sequence ID" value="MCM6778420.1"/>
    <property type="molecule type" value="Genomic_DNA"/>
</dbReference>
<dbReference type="GO" id="GO:0005829">
    <property type="term" value="C:cytosol"/>
    <property type="evidence" value="ECO:0007669"/>
    <property type="project" value="TreeGrafter"/>
</dbReference>
<keyword evidence="2" id="KW-0597">Phosphoprotein</keyword>
<dbReference type="PANTHER" id="PTHR45527">
    <property type="entry name" value="NONRIBOSOMAL PEPTIDE SYNTHETASE"/>
    <property type="match status" value="1"/>
</dbReference>
<dbReference type="GO" id="GO:0044550">
    <property type="term" value="P:secondary metabolite biosynthetic process"/>
    <property type="evidence" value="ECO:0007669"/>
    <property type="project" value="TreeGrafter"/>
</dbReference>
<keyword evidence="1" id="KW-0596">Phosphopantetheine</keyword>